<feature type="region of interest" description="Disordered" evidence="1">
    <location>
        <begin position="37"/>
        <end position="59"/>
    </location>
</feature>
<gene>
    <name evidence="2" type="ORF">ZHAS_00019234</name>
</gene>
<proteinExistence type="predicted"/>
<dbReference type="Proteomes" id="UP000030765">
    <property type="component" value="Unassembled WGS sequence"/>
</dbReference>
<dbReference type="EMBL" id="KE525350">
    <property type="protein sequence ID" value="KFB50888.1"/>
    <property type="molecule type" value="Genomic_DNA"/>
</dbReference>
<accession>A0A084WKZ4</accession>
<dbReference type="EMBL" id="ATLV01024163">
    <property type="status" value="NOT_ANNOTATED_CDS"/>
    <property type="molecule type" value="Genomic_DNA"/>
</dbReference>
<evidence type="ECO:0000313" key="2">
    <source>
        <dbReference type="EMBL" id="KFB50888.1"/>
    </source>
</evidence>
<organism evidence="2">
    <name type="scientific">Anopheles sinensis</name>
    <name type="common">Mosquito</name>
    <dbReference type="NCBI Taxonomy" id="74873"/>
    <lineage>
        <taxon>Eukaryota</taxon>
        <taxon>Metazoa</taxon>
        <taxon>Ecdysozoa</taxon>
        <taxon>Arthropoda</taxon>
        <taxon>Hexapoda</taxon>
        <taxon>Insecta</taxon>
        <taxon>Pterygota</taxon>
        <taxon>Neoptera</taxon>
        <taxon>Endopterygota</taxon>
        <taxon>Diptera</taxon>
        <taxon>Nematocera</taxon>
        <taxon>Culicoidea</taxon>
        <taxon>Culicidae</taxon>
        <taxon>Anophelinae</taxon>
        <taxon>Anopheles</taxon>
    </lineage>
</organism>
<dbReference type="EnsemblMetazoa" id="ASIC019234-RA">
    <property type="protein sequence ID" value="ASIC019234-PA"/>
    <property type="gene ID" value="ASIC019234"/>
</dbReference>
<reference evidence="3" key="2">
    <citation type="submission" date="2020-05" db="UniProtKB">
        <authorList>
            <consortium name="EnsemblMetazoa"/>
        </authorList>
    </citation>
    <scope>IDENTIFICATION</scope>
</reference>
<sequence length="104" mass="11079">MFAAARSRHCDFRGNVFGVHRPFSGALVRFRFASSGRHRDAADPSPAPRNATDNVTSSPGTDACALAEIFLALAAPAVHSGEKDSISTPVNCTYAYHQHVHAAD</sequence>
<evidence type="ECO:0000256" key="1">
    <source>
        <dbReference type="SAM" id="MobiDB-lite"/>
    </source>
</evidence>
<evidence type="ECO:0000313" key="4">
    <source>
        <dbReference type="Proteomes" id="UP000030765"/>
    </source>
</evidence>
<name>A0A084WKZ4_ANOSI</name>
<reference evidence="2 4" key="1">
    <citation type="journal article" date="2014" name="BMC Genomics">
        <title>Genome sequence of Anopheles sinensis provides insight into genetics basis of mosquito competence for malaria parasites.</title>
        <authorList>
            <person name="Zhou D."/>
            <person name="Zhang D."/>
            <person name="Ding G."/>
            <person name="Shi L."/>
            <person name="Hou Q."/>
            <person name="Ye Y."/>
            <person name="Xu Y."/>
            <person name="Zhou H."/>
            <person name="Xiong C."/>
            <person name="Li S."/>
            <person name="Yu J."/>
            <person name="Hong S."/>
            <person name="Yu X."/>
            <person name="Zou P."/>
            <person name="Chen C."/>
            <person name="Chang X."/>
            <person name="Wang W."/>
            <person name="Lv Y."/>
            <person name="Sun Y."/>
            <person name="Ma L."/>
            <person name="Shen B."/>
            <person name="Zhu C."/>
        </authorList>
    </citation>
    <scope>NUCLEOTIDE SEQUENCE [LARGE SCALE GENOMIC DNA]</scope>
</reference>
<keyword evidence="4" id="KW-1185">Reference proteome</keyword>
<protein>
    <submittedName>
        <fullName evidence="2 3">HCG1788049</fullName>
    </submittedName>
</protein>
<dbReference type="AlphaFoldDB" id="A0A084WKZ4"/>
<evidence type="ECO:0000313" key="3">
    <source>
        <dbReference type="EnsemblMetazoa" id="ASIC019234-PA"/>
    </source>
</evidence>
<dbReference type="VEuPathDB" id="VectorBase:ASIC019234"/>